<organism evidence="5 6">
    <name type="scientific">Streptomyces laurentii</name>
    <dbReference type="NCBI Taxonomy" id="39478"/>
    <lineage>
        <taxon>Bacteria</taxon>
        <taxon>Bacillati</taxon>
        <taxon>Actinomycetota</taxon>
        <taxon>Actinomycetes</taxon>
        <taxon>Kitasatosporales</taxon>
        <taxon>Streptomycetaceae</taxon>
        <taxon>Streptomyces</taxon>
    </lineage>
</organism>
<dbReference type="GO" id="GO:0043565">
    <property type="term" value="F:sequence-specific DNA binding"/>
    <property type="evidence" value="ECO:0007669"/>
    <property type="project" value="InterPro"/>
</dbReference>
<accession>A0A160NV33</accession>
<reference evidence="5 6" key="1">
    <citation type="journal article" date="2016" name="Genome Announc.">
        <title>Complete Genome Sequence of Thiostrepton-Producing Streptomyces laurentii ATCC 31255.</title>
        <authorList>
            <person name="Doi K."/>
            <person name="Fujino Y."/>
            <person name="Nagayoshi Y."/>
            <person name="Ohshima T."/>
            <person name="Ogata S."/>
        </authorList>
    </citation>
    <scope>NUCLEOTIDE SEQUENCE [LARGE SCALE GENOMIC DNA]</scope>
    <source>
        <strain evidence="5 6">ATCC 31255</strain>
    </source>
</reference>
<dbReference type="KEGG" id="slau:SLA_0771"/>
<dbReference type="EMBL" id="AP017424">
    <property type="protein sequence ID" value="BAU81725.1"/>
    <property type="molecule type" value="Genomic_DNA"/>
</dbReference>
<keyword evidence="2" id="KW-0238">DNA-binding</keyword>
<dbReference type="Pfam" id="PF14525">
    <property type="entry name" value="AraC_binding_2"/>
    <property type="match status" value="1"/>
</dbReference>
<dbReference type="Proteomes" id="UP000217676">
    <property type="component" value="Chromosome"/>
</dbReference>
<dbReference type="InterPro" id="IPR050204">
    <property type="entry name" value="AraC_XylS_family_regulators"/>
</dbReference>
<dbReference type="PROSITE" id="PS01124">
    <property type="entry name" value="HTH_ARAC_FAMILY_2"/>
    <property type="match status" value="1"/>
</dbReference>
<name>A0A160NV33_STRLU</name>
<dbReference type="InterPro" id="IPR035418">
    <property type="entry name" value="AraC-bd_2"/>
</dbReference>
<dbReference type="Pfam" id="PF12833">
    <property type="entry name" value="HTH_18"/>
    <property type="match status" value="1"/>
</dbReference>
<sequence>MSNSDLAGHDRFGWYADVVRDGIAPLTLSSPYAADFTARVEATRIGAAQLAAFSFLPLSAVRTPTDIRRGDPETYQLGLVERSPMRATQRRETSAVQVGGLVFFDTSYPLEAEFPDLGGEVVVTILRLPKRSFPLPSGHVDRLLCRPLNSGSVTGALLRHFMAAALHHVDDRSVNENLRLGGIAVDLAAAFLAGHLDSGALLPAETRNRALVARIDAFIDANLGDPRLTPAVIAARHHLSVRALHALFRTEPNAVMGTVRLRRLERCREALRDPLLKDQPISAIAARWGFGSPAEFSRVFRRTYGITPREFRNERGRESPW</sequence>
<evidence type="ECO:0000256" key="2">
    <source>
        <dbReference type="ARBA" id="ARBA00023125"/>
    </source>
</evidence>
<dbReference type="InterPro" id="IPR009057">
    <property type="entry name" value="Homeodomain-like_sf"/>
</dbReference>
<feature type="domain" description="HTH araC/xylS-type" evidence="4">
    <location>
        <begin position="213"/>
        <end position="314"/>
    </location>
</feature>
<gene>
    <name evidence="5" type="ORF">SLA_0771</name>
</gene>
<proteinExistence type="predicted"/>
<dbReference type="SUPFAM" id="SSF46689">
    <property type="entry name" value="Homeodomain-like"/>
    <property type="match status" value="1"/>
</dbReference>
<evidence type="ECO:0000313" key="6">
    <source>
        <dbReference type="Proteomes" id="UP000217676"/>
    </source>
</evidence>
<evidence type="ECO:0000259" key="4">
    <source>
        <dbReference type="PROSITE" id="PS01124"/>
    </source>
</evidence>
<protein>
    <submittedName>
        <fullName evidence="5">AraC family regulatory protein</fullName>
    </submittedName>
</protein>
<dbReference type="InterPro" id="IPR018060">
    <property type="entry name" value="HTH_AraC"/>
</dbReference>
<dbReference type="AlphaFoldDB" id="A0A160NV33"/>
<keyword evidence="6" id="KW-1185">Reference proteome</keyword>
<dbReference type="PANTHER" id="PTHR46796">
    <property type="entry name" value="HTH-TYPE TRANSCRIPTIONAL ACTIVATOR RHAS-RELATED"/>
    <property type="match status" value="1"/>
</dbReference>
<evidence type="ECO:0000256" key="1">
    <source>
        <dbReference type="ARBA" id="ARBA00023015"/>
    </source>
</evidence>
<evidence type="ECO:0000313" key="5">
    <source>
        <dbReference type="EMBL" id="BAU81725.1"/>
    </source>
</evidence>
<keyword evidence="3" id="KW-0804">Transcription</keyword>
<dbReference type="SMART" id="SM00342">
    <property type="entry name" value="HTH_ARAC"/>
    <property type="match status" value="1"/>
</dbReference>
<keyword evidence="1" id="KW-0805">Transcription regulation</keyword>
<dbReference type="Gene3D" id="1.10.10.60">
    <property type="entry name" value="Homeodomain-like"/>
    <property type="match status" value="1"/>
</dbReference>
<dbReference type="GO" id="GO:0003700">
    <property type="term" value="F:DNA-binding transcription factor activity"/>
    <property type="evidence" value="ECO:0007669"/>
    <property type="project" value="InterPro"/>
</dbReference>
<evidence type="ECO:0000256" key="3">
    <source>
        <dbReference type="ARBA" id="ARBA00023163"/>
    </source>
</evidence>
<dbReference type="InterPro" id="IPR020449">
    <property type="entry name" value="Tscrpt_reg_AraC-type_HTH"/>
</dbReference>
<dbReference type="PRINTS" id="PR00032">
    <property type="entry name" value="HTHARAC"/>
</dbReference>
<dbReference type="PANTHER" id="PTHR46796:SF6">
    <property type="entry name" value="ARAC SUBFAMILY"/>
    <property type="match status" value="1"/>
</dbReference>